<dbReference type="CDD" id="cd16833">
    <property type="entry name" value="YfiH"/>
    <property type="match status" value="1"/>
</dbReference>
<comment type="similarity">
    <text evidence="3 12">Belongs to the purine nucleoside phosphorylase YfiH/LACC1 family.</text>
</comment>
<dbReference type="NCBIfam" id="TIGR00726">
    <property type="entry name" value="peptidoglycan editing factor PgeF"/>
    <property type="match status" value="1"/>
</dbReference>
<evidence type="ECO:0000256" key="11">
    <source>
        <dbReference type="ARBA" id="ARBA00049893"/>
    </source>
</evidence>
<comment type="catalytic activity">
    <reaction evidence="11">
        <text>S-methyl-5'-thioadenosine + phosphate = 5-(methylsulfanyl)-alpha-D-ribose 1-phosphate + adenine</text>
        <dbReference type="Rhea" id="RHEA:11852"/>
        <dbReference type="ChEBI" id="CHEBI:16708"/>
        <dbReference type="ChEBI" id="CHEBI:17509"/>
        <dbReference type="ChEBI" id="CHEBI:43474"/>
        <dbReference type="ChEBI" id="CHEBI:58533"/>
        <dbReference type="EC" id="2.4.2.28"/>
    </reaction>
    <physiologicalReaction direction="left-to-right" evidence="11">
        <dbReference type="Rhea" id="RHEA:11853"/>
    </physiologicalReaction>
</comment>
<dbReference type="EMBL" id="CP125942">
    <property type="protein sequence ID" value="XAO44724.1"/>
    <property type="molecule type" value="Genomic_DNA"/>
</dbReference>
<evidence type="ECO:0000313" key="14">
    <source>
        <dbReference type="Proteomes" id="UP001486888"/>
    </source>
</evidence>
<keyword evidence="4" id="KW-0808">Transferase</keyword>
<keyword evidence="14" id="KW-1185">Reference proteome</keyword>
<evidence type="ECO:0000256" key="8">
    <source>
        <dbReference type="ARBA" id="ARBA00023008"/>
    </source>
</evidence>
<dbReference type="RefSeq" id="WP_345469708.1">
    <property type="nucleotide sequence ID" value="NZ_CP125942.1"/>
</dbReference>
<evidence type="ECO:0000256" key="3">
    <source>
        <dbReference type="ARBA" id="ARBA00007353"/>
    </source>
</evidence>
<proteinExistence type="inferred from homology"/>
<evidence type="ECO:0000256" key="5">
    <source>
        <dbReference type="ARBA" id="ARBA00022723"/>
    </source>
</evidence>
<organism evidence="13 14">
    <name type="scientific">Glutamicibacter ectropisis</name>
    <dbReference type="NCBI Taxonomy" id="3046593"/>
    <lineage>
        <taxon>Bacteria</taxon>
        <taxon>Bacillati</taxon>
        <taxon>Actinomycetota</taxon>
        <taxon>Actinomycetes</taxon>
        <taxon>Micrococcales</taxon>
        <taxon>Micrococcaceae</taxon>
        <taxon>Glutamicibacter</taxon>
    </lineage>
</organism>
<evidence type="ECO:0000256" key="2">
    <source>
        <dbReference type="ARBA" id="ARBA00003215"/>
    </source>
</evidence>
<dbReference type="Pfam" id="PF02578">
    <property type="entry name" value="Cu-oxidase_4"/>
    <property type="match status" value="1"/>
</dbReference>
<accession>A0AAU6WAH7</accession>
<dbReference type="InterPro" id="IPR011324">
    <property type="entry name" value="Cytotoxic_necrot_fac-like_cat"/>
</dbReference>
<gene>
    <name evidence="13" type="primary">pgeF</name>
    <name evidence="13" type="ORF">QMQ05_10140</name>
</gene>
<comment type="catalytic activity">
    <reaction evidence="1">
        <text>inosine + phosphate = alpha-D-ribose 1-phosphate + hypoxanthine</text>
        <dbReference type="Rhea" id="RHEA:27646"/>
        <dbReference type="ChEBI" id="CHEBI:17368"/>
        <dbReference type="ChEBI" id="CHEBI:17596"/>
        <dbReference type="ChEBI" id="CHEBI:43474"/>
        <dbReference type="ChEBI" id="CHEBI:57720"/>
        <dbReference type="EC" id="2.4.2.1"/>
    </reaction>
    <physiologicalReaction direction="left-to-right" evidence="1">
        <dbReference type="Rhea" id="RHEA:27647"/>
    </physiologicalReaction>
</comment>
<evidence type="ECO:0000256" key="10">
    <source>
        <dbReference type="ARBA" id="ARBA00048968"/>
    </source>
</evidence>
<comment type="catalytic activity">
    <reaction evidence="9">
        <text>adenosine + H2O + H(+) = inosine + NH4(+)</text>
        <dbReference type="Rhea" id="RHEA:24408"/>
        <dbReference type="ChEBI" id="CHEBI:15377"/>
        <dbReference type="ChEBI" id="CHEBI:15378"/>
        <dbReference type="ChEBI" id="CHEBI:16335"/>
        <dbReference type="ChEBI" id="CHEBI:17596"/>
        <dbReference type="ChEBI" id="CHEBI:28938"/>
        <dbReference type="EC" id="3.5.4.4"/>
    </reaction>
    <physiologicalReaction direction="left-to-right" evidence="9">
        <dbReference type="Rhea" id="RHEA:24409"/>
    </physiologicalReaction>
</comment>
<dbReference type="InterPro" id="IPR038371">
    <property type="entry name" value="Cu_polyphenol_OxRdtase_sf"/>
</dbReference>
<evidence type="ECO:0000256" key="7">
    <source>
        <dbReference type="ARBA" id="ARBA00022833"/>
    </source>
</evidence>
<keyword evidence="5" id="KW-0479">Metal-binding</keyword>
<evidence type="ECO:0000313" key="13">
    <source>
        <dbReference type="EMBL" id="XAO44724.1"/>
    </source>
</evidence>
<keyword evidence="7" id="KW-0862">Zinc</keyword>
<dbReference type="GO" id="GO:0005507">
    <property type="term" value="F:copper ion binding"/>
    <property type="evidence" value="ECO:0007669"/>
    <property type="project" value="TreeGrafter"/>
</dbReference>
<dbReference type="PANTHER" id="PTHR30616">
    <property type="entry name" value="UNCHARACTERIZED PROTEIN YFIH"/>
    <property type="match status" value="1"/>
</dbReference>
<reference evidence="13 14" key="1">
    <citation type="submission" date="2023-05" db="EMBL/GenBank/DDBJ databases">
        <title>Glutamicibacter sp. B1, complete genome.</title>
        <authorList>
            <person name="Long Y.H."/>
            <person name="Fang T."/>
            <person name="Li X.Y."/>
        </authorList>
    </citation>
    <scope>NUCLEOTIDE SEQUENCE [LARGE SCALE GENOMIC DNA]</scope>
    <source>
        <strain evidence="13 14">B1</strain>
    </source>
</reference>
<name>A0AAU6WAH7_9MICC</name>
<sequence>MLHFTSDLDPRIHLAFTSQQEGNLALHVNDDPQRVAENRSRLEDSIGVRRFSLNFMNQVHSADVFNVQQVERVSWLEPAAPTCDGLVDPTGTQALAVMVADCLPVLFVGRSKDHEQTLTAATHAGRRGLLDGILSRTVEKLRISGAEEIEALIGPSICGSCYEVSPEMAEESENLRAGIRSQTRWGTTGLNLPSSAEKELVQLGVQVRQSNVCTLEDENYFSYRRSSDAGRLAGLIWSVD</sequence>
<protein>
    <recommendedName>
        <fullName evidence="12">Purine nucleoside phosphorylase</fullName>
    </recommendedName>
</protein>
<keyword evidence="6" id="KW-0378">Hydrolase</keyword>
<dbReference type="KEGG" id="gey:QMQ05_10140"/>
<dbReference type="AlphaFoldDB" id="A0AAU6WAH7"/>
<dbReference type="Gene3D" id="3.60.140.10">
    <property type="entry name" value="CNF1/YfiH-like putative cysteine hydrolases"/>
    <property type="match status" value="1"/>
</dbReference>
<evidence type="ECO:0000256" key="6">
    <source>
        <dbReference type="ARBA" id="ARBA00022801"/>
    </source>
</evidence>
<comment type="catalytic activity">
    <reaction evidence="10">
        <text>adenosine + phosphate = alpha-D-ribose 1-phosphate + adenine</text>
        <dbReference type="Rhea" id="RHEA:27642"/>
        <dbReference type="ChEBI" id="CHEBI:16335"/>
        <dbReference type="ChEBI" id="CHEBI:16708"/>
        <dbReference type="ChEBI" id="CHEBI:43474"/>
        <dbReference type="ChEBI" id="CHEBI:57720"/>
        <dbReference type="EC" id="2.4.2.1"/>
    </reaction>
    <physiologicalReaction direction="left-to-right" evidence="10">
        <dbReference type="Rhea" id="RHEA:27643"/>
    </physiologicalReaction>
</comment>
<dbReference type="Proteomes" id="UP001486888">
    <property type="component" value="Chromosome"/>
</dbReference>
<keyword evidence="8" id="KW-0186">Copper</keyword>
<evidence type="ECO:0000256" key="4">
    <source>
        <dbReference type="ARBA" id="ARBA00022679"/>
    </source>
</evidence>
<dbReference type="PANTHER" id="PTHR30616:SF2">
    <property type="entry name" value="PURINE NUCLEOSIDE PHOSPHORYLASE LACC1"/>
    <property type="match status" value="1"/>
</dbReference>
<dbReference type="GO" id="GO:0016787">
    <property type="term" value="F:hydrolase activity"/>
    <property type="evidence" value="ECO:0007669"/>
    <property type="project" value="UniProtKB-KW"/>
</dbReference>
<evidence type="ECO:0000256" key="12">
    <source>
        <dbReference type="RuleBase" id="RU361274"/>
    </source>
</evidence>
<comment type="function">
    <text evidence="2">Purine nucleoside enzyme that catalyzes the phosphorolysis of adenosine and inosine nucleosides, yielding D-ribose 1-phosphate and the respective free bases, adenine and hypoxanthine. Also catalyzes the phosphorolysis of S-methyl-5'-thioadenosine into adenine and S-methyl-5-thio-alpha-D-ribose 1-phosphate. Also has adenosine deaminase activity.</text>
</comment>
<dbReference type="SUPFAM" id="SSF64438">
    <property type="entry name" value="CNF1/YfiH-like putative cysteine hydrolases"/>
    <property type="match status" value="1"/>
</dbReference>
<dbReference type="InterPro" id="IPR003730">
    <property type="entry name" value="Cu_polyphenol_OxRdtase"/>
</dbReference>
<evidence type="ECO:0000256" key="9">
    <source>
        <dbReference type="ARBA" id="ARBA00047989"/>
    </source>
</evidence>
<evidence type="ECO:0000256" key="1">
    <source>
        <dbReference type="ARBA" id="ARBA00000553"/>
    </source>
</evidence>
<dbReference type="GO" id="GO:0017061">
    <property type="term" value="F:S-methyl-5-thioadenosine phosphorylase activity"/>
    <property type="evidence" value="ECO:0007669"/>
    <property type="project" value="UniProtKB-EC"/>
</dbReference>